<proteinExistence type="predicted"/>
<feature type="domain" description="EF-hand" evidence="3">
    <location>
        <begin position="49"/>
        <end position="84"/>
    </location>
</feature>
<feature type="domain" description="EF-hand" evidence="3">
    <location>
        <begin position="86"/>
        <end position="121"/>
    </location>
</feature>
<evidence type="ECO:0000259" key="3">
    <source>
        <dbReference type="PROSITE" id="PS50222"/>
    </source>
</evidence>
<keyword evidence="1" id="KW-0677">Repeat</keyword>
<dbReference type="PROSITE" id="PS50222">
    <property type="entry name" value="EF_HAND_2"/>
    <property type="match status" value="4"/>
</dbReference>
<keyword evidence="2" id="KW-0106">Calcium</keyword>
<evidence type="ECO:0000256" key="1">
    <source>
        <dbReference type="ARBA" id="ARBA00022737"/>
    </source>
</evidence>
<evidence type="ECO:0000256" key="2">
    <source>
        <dbReference type="ARBA" id="ARBA00022837"/>
    </source>
</evidence>
<protein>
    <recommendedName>
        <fullName evidence="3">EF-hand domain-containing protein</fullName>
    </recommendedName>
</protein>
<sequence>MSYNKNGRKLNTNQLQELRQAFDLFDSDCSGGISIIELKQALSALGVSINDQEARQMFLAIDADKNGRIEFGEFAEIVADFYFKKHSRAEILEAFRRFDHNRDGFIEADELQNILSQLGRSFSKDEIRLMIEKVDRDGNGKISIEEFAALIEREC</sequence>
<evidence type="ECO:0000313" key="5">
    <source>
        <dbReference type="Proteomes" id="UP000663828"/>
    </source>
</evidence>
<dbReference type="Gene3D" id="1.10.238.10">
    <property type="entry name" value="EF-hand"/>
    <property type="match status" value="2"/>
</dbReference>
<organism evidence="4 5">
    <name type="scientific">Adineta ricciae</name>
    <name type="common">Rotifer</name>
    <dbReference type="NCBI Taxonomy" id="249248"/>
    <lineage>
        <taxon>Eukaryota</taxon>
        <taxon>Metazoa</taxon>
        <taxon>Spiralia</taxon>
        <taxon>Gnathifera</taxon>
        <taxon>Rotifera</taxon>
        <taxon>Eurotatoria</taxon>
        <taxon>Bdelloidea</taxon>
        <taxon>Adinetida</taxon>
        <taxon>Adinetidae</taxon>
        <taxon>Adineta</taxon>
    </lineage>
</organism>
<dbReference type="PANTHER" id="PTHR23048:SF0">
    <property type="entry name" value="CALMODULIN LIKE 3"/>
    <property type="match status" value="1"/>
</dbReference>
<dbReference type="PROSITE" id="PS00018">
    <property type="entry name" value="EF_HAND_1"/>
    <property type="match status" value="3"/>
</dbReference>
<keyword evidence="5" id="KW-1185">Reference proteome</keyword>
<dbReference type="FunFam" id="1.10.238.10:FF:000001">
    <property type="entry name" value="Calmodulin 1"/>
    <property type="match status" value="1"/>
</dbReference>
<dbReference type="InterPro" id="IPR002048">
    <property type="entry name" value="EF_hand_dom"/>
</dbReference>
<dbReference type="InterPro" id="IPR050230">
    <property type="entry name" value="CALM/Myosin/TropC-like"/>
</dbReference>
<feature type="domain" description="EF-hand" evidence="3">
    <location>
        <begin position="13"/>
        <end position="48"/>
    </location>
</feature>
<gene>
    <name evidence="4" type="ORF">XAT740_LOCUS11996</name>
</gene>
<dbReference type="SUPFAM" id="SSF47473">
    <property type="entry name" value="EF-hand"/>
    <property type="match status" value="1"/>
</dbReference>
<dbReference type="Proteomes" id="UP000663828">
    <property type="component" value="Unassembled WGS sequence"/>
</dbReference>
<dbReference type="GO" id="GO:0005509">
    <property type="term" value="F:calcium ion binding"/>
    <property type="evidence" value="ECO:0007669"/>
    <property type="project" value="InterPro"/>
</dbReference>
<dbReference type="InterPro" id="IPR018247">
    <property type="entry name" value="EF_Hand_1_Ca_BS"/>
</dbReference>
<dbReference type="InterPro" id="IPR011992">
    <property type="entry name" value="EF-hand-dom_pair"/>
</dbReference>
<dbReference type="EMBL" id="CAJNOR010000670">
    <property type="protein sequence ID" value="CAF0977395.1"/>
    <property type="molecule type" value="Genomic_DNA"/>
</dbReference>
<dbReference type="GO" id="GO:0016460">
    <property type="term" value="C:myosin II complex"/>
    <property type="evidence" value="ECO:0007669"/>
    <property type="project" value="TreeGrafter"/>
</dbReference>
<dbReference type="PANTHER" id="PTHR23048">
    <property type="entry name" value="MYOSIN LIGHT CHAIN 1, 3"/>
    <property type="match status" value="1"/>
</dbReference>
<dbReference type="AlphaFoldDB" id="A0A814F320"/>
<dbReference type="Pfam" id="PF13499">
    <property type="entry name" value="EF-hand_7"/>
    <property type="match status" value="2"/>
</dbReference>
<evidence type="ECO:0000313" key="4">
    <source>
        <dbReference type="EMBL" id="CAF0977395.1"/>
    </source>
</evidence>
<reference evidence="4" key="1">
    <citation type="submission" date="2021-02" db="EMBL/GenBank/DDBJ databases">
        <authorList>
            <person name="Nowell W R."/>
        </authorList>
    </citation>
    <scope>NUCLEOTIDE SEQUENCE</scope>
</reference>
<accession>A0A814F320</accession>
<dbReference type="SMART" id="SM00054">
    <property type="entry name" value="EFh"/>
    <property type="match status" value="4"/>
</dbReference>
<name>A0A814F320_ADIRI</name>
<comment type="caution">
    <text evidence="4">The sequence shown here is derived from an EMBL/GenBank/DDBJ whole genome shotgun (WGS) entry which is preliminary data.</text>
</comment>
<feature type="domain" description="EF-hand" evidence="3">
    <location>
        <begin position="122"/>
        <end position="155"/>
    </location>
</feature>